<accession>K0K0B3</accession>
<dbReference type="eggNOG" id="ENOG50314I6">
    <property type="taxonomic scope" value="Bacteria"/>
</dbReference>
<sequence length="103" mass="10827">MKAAAVLGTVLLVLLTPPAFLYGLFAFTPTIGCEDSNTGVCAYGQLPMMLNLLGLPVLVLVALLGTWVGRTGRSTRPPRFLVPYVGILAVLGLEYLGYAIASS</sequence>
<keyword evidence="1" id="KW-0472">Membrane</keyword>
<organism evidence="2 3">
    <name type="scientific">Saccharothrix espanaensis (strain ATCC 51144 / DSM 44229 / JCM 9112 / NBRC 15066 / NRRL 15764)</name>
    <dbReference type="NCBI Taxonomy" id="1179773"/>
    <lineage>
        <taxon>Bacteria</taxon>
        <taxon>Bacillati</taxon>
        <taxon>Actinomycetota</taxon>
        <taxon>Actinomycetes</taxon>
        <taxon>Pseudonocardiales</taxon>
        <taxon>Pseudonocardiaceae</taxon>
        <taxon>Saccharothrix</taxon>
    </lineage>
</organism>
<gene>
    <name evidence="2" type="ordered locus">BN6_26750</name>
</gene>
<dbReference type="RefSeq" id="WP_015100100.1">
    <property type="nucleotide sequence ID" value="NC_019673.1"/>
</dbReference>
<dbReference type="AlphaFoldDB" id="K0K0B3"/>
<dbReference type="EMBL" id="HE804045">
    <property type="protein sequence ID" value="CCH29988.1"/>
    <property type="molecule type" value="Genomic_DNA"/>
</dbReference>
<proteinExistence type="predicted"/>
<dbReference type="Proteomes" id="UP000006281">
    <property type="component" value="Chromosome"/>
</dbReference>
<feature type="transmembrane region" description="Helical" evidence="1">
    <location>
        <begin position="48"/>
        <end position="68"/>
    </location>
</feature>
<dbReference type="HOGENOM" id="CLU_2261798_0_0_11"/>
<reference evidence="2 3" key="1">
    <citation type="journal article" date="2012" name="BMC Genomics">
        <title>Complete genome sequence of Saccharothrix espanaensis DSM 44229T and comparison to the other completely sequenced Pseudonocardiaceae.</title>
        <authorList>
            <person name="Strobel T."/>
            <person name="Al-Dilaimi A."/>
            <person name="Blom J."/>
            <person name="Gessner A."/>
            <person name="Kalinowski J."/>
            <person name="Luzhetska M."/>
            <person name="Puhler A."/>
            <person name="Szczepanowski R."/>
            <person name="Bechthold A."/>
            <person name="Ruckert C."/>
        </authorList>
    </citation>
    <scope>NUCLEOTIDE SEQUENCE [LARGE SCALE GENOMIC DNA]</scope>
    <source>
        <strain evidence="3">ATCC 51144 / DSM 44229 / JCM 9112 / NBRC 15066 / NRRL 15764</strain>
    </source>
</reference>
<dbReference type="STRING" id="1179773.BN6_26750"/>
<keyword evidence="3" id="KW-1185">Reference proteome</keyword>
<keyword evidence="1" id="KW-1133">Transmembrane helix</keyword>
<feature type="transmembrane region" description="Helical" evidence="1">
    <location>
        <begin position="80"/>
        <end position="101"/>
    </location>
</feature>
<dbReference type="BioCyc" id="SESP1179773:BN6_RS12965-MONOMER"/>
<evidence type="ECO:0000313" key="3">
    <source>
        <dbReference type="Proteomes" id="UP000006281"/>
    </source>
</evidence>
<name>K0K0B3_SACES</name>
<protein>
    <submittedName>
        <fullName evidence="2">Putative secreted protein</fullName>
    </submittedName>
</protein>
<keyword evidence="1" id="KW-0812">Transmembrane</keyword>
<evidence type="ECO:0000313" key="2">
    <source>
        <dbReference type="EMBL" id="CCH29988.1"/>
    </source>
</evidence>
<dbReference type="KEGG" id="sesp:BN6_26750"/>
<evidence type="ECO:0000256" key="1">
    <source>
        <dbReference type="SAM" id="Phobius"/>
    </source>
</evidence>
<dbReference type="PATRIC" id="fig|1179773.3.peg.2674"/>